<dbReference type="Pfam" id="PF00582">
    <property type="entry name" value="Usp"/>
    <property type="match status" value="2"/>
</dbReference>
<feature type="compositionally biased region" description="Basic and acidic residues" evidence="2">
    <location>
        <begin position="300"/>
        <end position="322"/>
    </location>
</feature>
<feature type="region of interest" description="Disordered" evidence="2">
    <location>
        <begin position="300"/>
        <end position="339"/>
    </location>
</feature>
<comment type="similarity">
    <text evidence="1">Belongs to the universal stress protein A family.</text>
</comment>
<protein>
    <submittedName>
        <fullName evidence="4">Universal stress protein</fullName>
    </submittedName>
</protein>
<dbReference type="InterPro" id="IPR006016">
    <property type="entry name" value="UspA"/>
</dbReference>
<name>A0A934QDF8_9MICO</name>
<keyword evidence="5" id="KW-1185">Reference proteome</keyword>
<dbReference type="PANTHER" id="PTHR46268">
    <property type="entry name" value="STRESS RESPONSE PROTEIN NHAX"/>
    <property type="match status" value="1"/>
</dbReference>
<sequence>MSIVVGVAPGHVSEGAINLGVLLARSYGRELVVAAINSAAWPPSESAVDSEYQRFLVEQAEEALDAVRPLVPADVTARFLVHGASSARRGLLEVSESEGAMRLVVGSAGNAAAGEIGLGSVSTGLLQGADLPVAIAPMGYVAPEGARLSRVTAAYSGTDSSVELVLGAAAIAAEAGAGFRIASFHTRPRSFVSANISLRAEDEVLAEWERLIRERTAGILDQIEGFRDLPASLETAVGSGDGWGSALRSIPWQESEVLVVGSSSLGPLARISLGSHAAKIVRSSPVPVVMVPRRASEEYAARADAKHGTDPRGFPRIEEARTRTPRPGLLDWTRSRDFG</sequence>
<evidence type="ECO:0000259" key="3">
    <source>
        <dbReference type="Pfam" id="PF00582"/>
    </source>
</evidence>
<accession>A0A934QDF8</accession>
<dbReference type="EMBL" id="JAEHOI010000011">
    <property type="protein sequence ID" value="MBK0422453.1"/>
    <property type="molecule type" value="Genomic_DNA"/>
</dbReference>
<feature type="domain" description="UspA" evidence="3">
    <location>
        <begin position="150"/>
        <end position="292"/>
    </location>
</feature>
<dbReference type="CDD" id="cd00293">
    <property type="entry name" value="USP-like"/>
    <property type="match status" value="1"/>
</dbReference>
<dbReference type="RefSeq" id="WP_200132662.1">
    <property type="nucleotide sequence ID" value="NZ_JAEHOI010000011.1"/>
</dbReference>
<gene>
    <name evidence="4" type="ORF">JD292_10260</name>
</gene>
<evidence type="ECO:0000256" key="2">
    <source>
        <dbReference type="SAM" id="MobiDB-lite"/>
    </source>
</evidence>
<reference evidence="4" key="1">
    <citation type="submission" date="2020-12" db="EMBL/GenBank/DDBJ databases">
        <title>Leucobacter sp. CAS2, isolated from Chromium sludge.</title>
        <authorList>
            <person name="Xu Z."/>
        </authorList>
    </citation>
    <scope>NUCLEOTIDE SEQUENCE</scope>
    <source>
        <strain evidence="4">CSA2</strain>
    </source>
</reference>
<dbReference type="Gene3D" id="3.40.50.12370">
    <property type="match status" value="1"/>
</dbReference>
<dbReference type="SUPFAM" id="SSF52402">
    <property type="entry name" value="Adenine nucleotide alpha hydrolases-like"/>
    <property type="match status" value="2"/>
</dbReference>
<organism evidence="4 5">
    <name type="scientific">Leucobacter edaphi</name>
    <dbReference type="NCBI Taxonomy" id="2796472"/>
    <lineage>
        <taxon>Bacteria</taxon>
        <taxon>Bacillati</taxon>
        <taxon>Actinomycetota</taxon>
        <taxon>Actinomycetes</taxon>
        <taxon>Micrococcales</taxon>
        <taxon>Microbacteriaceae</taxon>
        <taxon>Leucobacter</taxon>
    </lineage>
</organism>
<dbReference type="PANTHER" id="PTHR46268:SF6">
    <property type="entry name" value="UNIVERSAL STRESS PROTEIN UP12"/>
    <property type="match status" value="1"/>
</dbReference>
<evidence type="ECO:0000256" key="1">
    <source>
        <dbReference type="ARBA" id="ARBA00008791"/>
    </source>
</evidence>
<evidence type="ECO:0000313" key="5">
    <source>
        <dbReference type="Proteomes" id="UP000618733"/>
    </source>
</evidence>
<proteinExistence type="inferred from homology"/>
<dbReference type="AlphaFoldDB" id="A0A934QDF8"/>
<dbReference type="Proteomes" id="UP000618733">
    <property type="component" value="Unassembled WGS sequence"/>
</dbReference>
<evidence type="ECO:0000313" key="4">
    <source>
        <dbReference type="EMBL" id="MBK0422453.1"/>
    </source>
</evidence>
<comment type="caution">
    <text evidence="4">The sequence shown here is derived from an EMBL/GenBank/DDBJ whole genome shotgun (WGS) entry which is preliminary data.</text>
</comment>
<feature type="domain" description="UspA" evidence="3">
    <location>
        <begin position="2"/>
        <end position="136"/>
    </location>
</feature>